<dbReference type="AlphaFoldDB" id="A0A133VQK8"/>
<evidence type="ECO:0000256" key="1">
    <source>
        <dbReference type="ARBA" id="ARBA00022801"/>
    </source>
</evidence>
<evidence type="ECO:0000313" key="3">
    <source>
        <dbReference type="EMBL" id="KXB08734.1"/>
    </source>
</evidence>
<comment type="caution">
    <text evidence="3">The sequence shown here is derived from an EMBL/GenBank/DDBJ whole genome shotgun (WGS) entry which is preliminary data.</text>
</comment>
<dbReference type="PANTHER" id="PTHR43736">
    <property type="entry name" value="ADP-RIBOSE PYROPHOSPHATASE"/>
    <property type="match status" value="1"/>
</dbReference>
<name>A0A133VQK8_9EURY</name>
<dbReference type="Gene3D" id="3.90.79.10">
    <property type="entry name" value="Nucleoside Triphosphate Pyrophosphohydrolase"/>
    <property type="match status" value="1"/>
</dbReference>
<organism evidence="3 4">
    <name type="scientific">candidate division MSBL1 archaeon SCGC-AAA382N08</name>
    <dbReference type="NCBI Taxonomy" id="1698285"/>
    <lineage>
        <taxon>Archaea</taxon>
        <taxon>Methanobacteriati</taxon>
        <taxon>Methanobacteriota</taxon>
        <taxon>candidate division MSBL1</taxon>
    </lineage>
</organism>
<dbReference type="PROSITE" id="PS51462">
    <property type="entry name" value="NUDIX"/>
    <property type="match status" value="1"/>
</dbReference>
<sequence>MVGASAIVQKNTTHTLLVKRLNDPEKGKWALPGGKVDYGETVKQAAIREVKEETNIDIRLVKLLGHYDIIDDGYHYVTICYRGIPKNADIIAGSDVEKAKWISSDNLKQISLTSTTRKALTDNHII</sequence>
<evidence type="ECO:0000259" key="2">
    <source>
        <dbReference type="PROSITE" id="PS51462"/>
    </source>
</evidence>
<protein>
    <recommendedName>
        <fullName evidence="2">Nudix hydrolase domain-containing protein</fullName>
    </recommendedName>
</protein>
<dbReference type="Proteomes" id="UP000070175">
    <property type="component" value="Unassembled WGS sequence"/>
</dbReference>
<dbReference type="SUPFAM" id="SSF55811">
    <property type="entry name" value="Nudix"/>
    <property type="match status" value="1"/>
</dbReference>
<dbReference type="InterPro" id="IPR020084">
    <property type="entry name" value="NUDIX_hydrolase_CS"/>
</dbReference>
<dbReference type="PANTHER" id="PTHR43736:SF1">
    <property type="entry name" value="DIHYDRONEOPTERIN TRIPHOSPHATE DIPHOSPHATASE"/>
    <property type="match status" value="1"/>
</dbReference>
<gene>
    <name evidence="3" type="ORF">AKJ56_00470</name>
</gene>
<dbReference type="InterPro" id="IPR020476">
    <property type="entry name" value="Nudix_hydrolase"/>
</dbReference>
<dbReference type="InterPro" id="IPR000086">
    <property type="entry name" value="NUDIX_hydrolase_dom"/>
</dbReference>
<dbReference type="InterPro" id="IPR015797">
    <property type="entry name" value="NUDIX_hydrolase-like_dom_sf"/>
</dbReference>
<keyword evidence="1" id="KW-0378">Hydrolase</keyword>
<feature type="domain" description="Nudix hydrolase" evidence="2">
    <location>
        <begin position="1"/>
        <end position="126"/>
    </location>
</feature>
<evidence type="ECO:0000313" key="4">
    <source>
        <dbReference type="Proteomes" id="UP000070175"/>
    </source>
</evidence>
<dbReference type="Pfam" id="PF00293">
    <property type="entry name" value="NUDIX"/>
    <property type="match status" value="1"/>
</dbReference>
<dbReference type="PRINTS" id="PR00502">
    <property type="entry name" value="NUDIXFAMILY"/>
</dbReference>
<reference evidence="3 4" key="1">
    <citation type="journal article" date="2016" name="Sci. Rep.">
        <title>Metabolic traits of an uncultured archaeal lineage -MSBL1- from brine pools of the Red Sea.</title>
        <authorList>
            <person name="Mwirichia R."/>
            <person name="Alam I."/>
            <person name="Rashid M."/>
            <person name="Vinu M."/>
            <person name="Ba-Alawi W."/>
            <person name="Anthony Kamau A."/>
            <person name="Kamanda Ngugi D."/>
            <person name="Goker M."/>
            <person name="Klenk H.P."/>
            <person name="Bajic V."/>
            <person name="Stingl U."/>
        </authorList>
    </citation>
    <scope>NUCLEOTIDE SEQUENCE [LARGE SCALE GENOMIC DNA]</scope>
    <source>
        <strain evidence="3">SCGC-AAA382N08</strain>
    </source>
</reference>
<dbReference type="EMBL" id="LHYJ01000004">
    <property type="protein sequence ID" value="KXB08734.1"/>
    <property type="molecule type" value="Genomic_DNA"/>
</dbReference>
<keyword evidence="4" id="KW-1185">Reference proteome</keyword>
<proteinExistence type="predicted"/>
<accession>A0A133VQK8</accession>
<dbReference type="CDD" id="cd04673">
    <property type="entry name" value="NUDIX_ADPRase"/>
    <property type="match status" value="1"/>
</dbReference>
<dbReference type="PROSITE" id="PS00893">
    <property type="entry name" value="NUDIX_BOX"/>
    <property type="match status" value="1"/>
</dbReference>
<dbReference type="GO" id="GO:0016787">
    <property type="term" value="F:hydrolase activity"/>
    <property type="evidence" value="ECO:0007669"/>
    <property type="project" value="UniProtKB-KW"/>
</dbReference>